<accession>A0A931ABQ8</accession>
<comment type="caution">
    <text evidence="1">The sequence shown here is derived from an EMBL/GenBank/DDBJ whole genome shotgun (WGS) entry which is preliminary data.</text>
</comment>
<reference evidence="1" key="1">
    <citation type="submission" date="2020-11" db="EMBL/GenBank/DDBJ databases">
        <title>Whole-genome analyses of Nonomuraea sp. K274.</title>
        <authorList>
            <person name="Veyisoglu A."/>
        </authorList>
    </citation>
    <scope>NUCLEOTIDE SEQUENCE</scope>
    <source>
        <strain evidence="1">K274</strain>
    </source>
</reference>
<dbReference type="Proteomes" id="UP000605361">
    <property type="component" value="Unassembled WGS sequence"/>
</dbReference>
<sequence>MKRIAMNCTILTRFAVTEAEALSSLLPFSRNQQRLVPKSAVSRRRQAAVAVTGALLLGLTGAVSLVQPAAAAAPPLKGAGTCKNIDIVYRPKSAFPDTKQGRGAFLIQAIKVEPAVMCLVNAERAAANLRPLQRFLRLKGTPALSSASARHAAEAVKLRWWGDVEPGKNCRPMKNDPTKCDPHINPQTGSTPLSRAQALGYGRRCASFSIAENAYVGWGSASVTPRAAVTWWMNSKLHRDTILNPTFEEMYTKVAWGSADPDAGSTIPALTYVQMFGRCS</sequence>
<evidence type="ECO:0000313" key="2">
    <source>
        <dbReference type="Proteomes" id="UP000605361"/>
    </source>
</evidence>
<keyword evidence="2" id="KW-1185">Reference proteome</keyword>
<name>A0A931ABQ8_9ACTN</name>
<dbReference type="Gene3D" id="3.40.33.10">
    <property type="entry name" value="CAP"/>
    <property type="match status" value="1"/>
</dbReference>
<evidence type="ECO:0000313" key="1">
    <source>
        <dbReference type="EMBL" id="MBF8186407.1"/>
    </source>
</evidence>
<proteinExistence type="predicted"/>
<dbReference type="EMBL" id="JADOGI010000027">
    <property type="protein sequence ID" value="MBF8186407.1"/>
    <property type="molecule type" value="Genomic_DNA"/>
</dbReference>
<dbReference type="CDD" id="cd05379">
    <property type="entry name" value="CAP_bacterial"/>
    <property type="match status" value="1"/>
</dbReference>
<dbReference type="AlphaFoldDB" id="A0A931ABQ8"/>
<dbReference type="InterPro" id="IPR035940">
    <property type="entry name" value="CAP_sf"/>
</dbReference>
<organism evidence="1 2">
    <name type="scientific">Nonomuraea cypriaca</name>
    <dbReference type="NCBI Taxonomy" id="1187855"/>
    <lineage>
        <taxon>Bacteria</taxon>
        <taxon>Bacillati</taxon>
        <taxon>Actinomycetota</taxon>
        <taxon>Actinomycetes</taxon>
        <taxon>Streptosporangiales</taxon>
        <taxon>Streptosporangiaceae</taxon>
        <taxon>Nonomuraea</taxon>
    </lineage>
</organism>
<gene>
    <name evidence="1" type="ORF">ITP53_11745</name>
</gene>
<dbReference type="RefSeq" id="WP_195895383.1">
    <property type="nucleotide sequence ID" value="NZ_JADOGI010000027.1"/>
</dbReference>
<protein>
    <submittedName>
        <fullName evidence="1">CAP domain-containing protein</fullName>
    </submittedName>
</protein>